<reference evidence="7 8" key="1">
    <citation type="submission" date="2019-02" db="EMBL/GenBank/DDBJ databases">
        <title>Hyunsoonleella sp., isolated from marine sediment.</title>
        <authorList>
            <person name="Liu B.-T."/>
        </authorList>
    </citation>
    <scope>NUCLEOTIDE SEQUENCE [LARGE SCALE GENOMIC DNA]</scope>
    <source>
        <strain evidence="7 8">T58</strain>
    </source>
</reference>
<organism evidence="7 8">
    <name type="scientific">Hyunsoonleella flava</name>
    <dbReference type="NCBI Taxonomy" id="2527939"/>
    <lineage>
        <taxon>Bacteria</taxon>
        <taxon>Pseudomonadati</taxon>
        <taxon>Bacteroidota</taxon>
        <taxon>Flavobacteriia</taxon>
        <taxon>Flavobacteriales</taxon>
        <taxon>Flavobacteriaceae</taxon>
    </lineage>
</organism>
<proteinExistence type="predicted"/>
<keyword evidence="5" id="KW-0812">Transmembrane</keyword>
<evidence type="ECO:0000256" key="2">
    <source>
        <dbReference type="ARBA" id="ARBA00022777"/>
    </source>
</evidence>
<keyword evidence="3" id="KW-0902">Two-component regulatory system</keyword>
<feature type="transmembrane region" description="Helical" evidence="5">
    <location>
        <begin position="707"/>
        <end position="725"/>
    </location>
</feature>
<dbReference type="InterPro" id="IPR011712">
    <property type="entry name" value="Sig_transdc_His_kin_sub3_dim/P"/>
</dbReference>
<dbReference type="EMBL" id="SIRT01000001">
    <property type="protein sequence ID" value="TBN06373.1"/>
    <property type="molecule type" value="Genomic_DNA"/>
</dbReference>
<comment type="caution">
    <text evidence="7">The sequence shown here is derived from an EMBL/GenBank/DDBJ whole genome shotgun (WGS) entry which is preliminary data.</text>
</comment>
<dbReference type="CDD" id="cd16917">
    <property type="entry name" value="HATPase_UhpB-NarQ-NarX-like"/>
    <property type="match status" value="1"/>
</dbReference>
<keyword evidence="5" id="KW-1133">Transmembrane helix</keyword>
<keyword evidence="5" id="KW-0472">Membrane</keyword>
<keyword evidence="2" id="KW-0418">Kinase</keyword>
<dbReference type="Gene3D" id="3.30.565.10">
    <property type="entry name" value="Histidine kinase-like ATPase, C-terminal domain"/>
    <property type="match status" value="1"/>
</dbReference>
<accession>A0A4Q9FG18</accession>
<dbReference type="InterPro" id="IPR015943">
    <property type="entry name" value="WD40/YVTN_repeat-like_dom_sf"/>
</dbReference>
<dbReference type="SUPFAM" id="SSF55874">
    <property type="entry name" value="ATPase domain of HSP90 chaperone/DNA topoisomerase II/histidine kinase"/>
    <property type="match status" value="1"/>
</dbReference>
<dbReference type="PANTHER" id="PTHR24421">
    <property type="entry name" value="NITRATE/NITRITE SENSOR PROTEIN NARX-RELATED"/>
    <property type="match status" value="1"/>
</dbReference>
<name>A0A4Q9FG18_9FLAO</name>
<evidence type="ECO:0000313" key="8">
    <source>
        <dbReference type="Proteomes" id="UP000291142"/>
    </source>
</evidence>
<dbReference type="GO" id="GO:0046983">
    <property type="term" value="F:protein dimerization activity"/>
    <property type="evidence" value="ECO:0007669"/>
    <property type="project" value="InterPro"/>
</dbReference>
<keyword evidence="8" id="KW-1185">Reference proteome</keyword>
<dbReference type="GO" id="GO:0000155">
    <property type="term" value="F:phosphorelay sensor kinase activity"/>
    <property type="evidence" value="ECO:0007669"/>
    <property type="project" value="InterPro"/>
</dbReference>
<dbReference type="GO" id="GO:0016020">
    <property type="term" value="C:membrane"/>
    <property type="evidence" value="ECO:0007669"/>
    <property type="project" value="InterPro"/>
</dbReference>
<keyword evidence="4" id="KW-0175">Coiled coil</keyword>
<dbReference type="Pfam" id="PF07730">
    <property type="entry name" value="HisKA_3"/>
    <property type="match status" value="1"/>
</dbReference>
<dbReference type="AlphaFoldDB" id="A0A4Q9FG18"/>
<dbReference type="Proteomes" id="UP000291142">
    <property type="component" value="Unassembled WGS sequence"/>
</dbReference>
<feature type="transmembrane region" description="Helical" evidence="5">
    <location>
        <begin position="12"/>
        <end position="33"/>
    </location>
</feature>
<feature type="domain" description="Signal transduction histidine kinase subgroup 3 dimerisation and phosphoacceptor" evidence="6">
    <location>
        <begin position="756"/>
        <end position="820"/>
    </location>
</feature>
<protein>
    <recommendedName>
        <fullName evidence="6">Signal transduction histidine kinase subgroup 3 dimerisation and phosphoacceptor domain-containing protein</fullName>
    </recommendedName>
</protein>
<sequence>MKYVGNRIFFFLYFVLLKNICFILLSLLTFAVFGQQKILHYTTNNGLPHDVAYGVFQDSRGFIWIGTDNGLVKFDGTDFKIYTSNDGLSSNYIIDIDELSNKNIAIATWRGGLNILNPFTEEISYYLESPKKLSNIEIFSDTIYNYHDYRNNIFWQDSNSTIHHKRRVYKPVANHELEEFSVNHVNLHSIEFKVIEDCLYMFSSRKFREPLKGIYVQQKDKKKLKFPFLSEKVITALTKYNETVFVAGNENKIILFDTNKIIDSIALNIGNTRIIKLNVKENWVYLMSADNKGFMQFFSYNLKTRVLRNLSKVYNIKSTISDFIFDNESNLWISTFGDGLYCIFPKNEGIKNIPLDKNIIDVEFIDDQVILLSNRKVFTLVNNKIQDVHALNGFGKHLINIEDTVIVSSLDFNSTHFFNETISEAYGYRRFKLEKHGLVVISNKIEFRDVSIHCPYNKLQFNIFDAFECGERLYFTTNEGLYFYNATKNILEKHFTGIELLDNSIINAAVKKEDSIFLGTNMGLWSFLDKESFIVNNKYDLVSPQINSLFLDHDNNIWIGTQNGVSIYKNGGFRNITSESGLLSSYVSKIKEDYNKNIWIAGNKGVAILMNNKLPEKTIPPILNIQQKHKQFSYNTISFNRNKIINQYKLNNKNWITVETPKGMLNFSNYKKGKYTLKFRAKTVDSNWTYSKNYTFAISIPWYKETWLLLLISFLIALSIIMLILKRLKQSKLKTRHLQIAIKKRDELENELASVRQNIAQDFHDDLGNKLARISILSNLLEDDSTNLNAEHQELLSQISSDADYLYKGTKDFIFSLKTESDYLEEVITYISDFGEDYLKQFNIVFEVEKNISKNIKLPYYWSKQLIYIFKEAITNVAKHAKCTKACISFNYNDNLLSISCKDDGVGFNLEKISVSNGLKHLQYRAEVIGGQLKINSVSGTTITFIGKPHD</sequence>
<gene>
    <name evidence="7" type="ORF">EYD45_00360</name>
</gene>
<dbReference type="Gene3D" id="2.130.10.10">
    <property type="entry name" value="YVTN repeat-like/Quinoprotein amine dehydrogenase"/>
    <property type="match status" value="3"/>
</dbReference>
<dbReference type="InterPro" id="IPR050482">
    <property type="entry name" value="Sensor_HK_TwoCompSys"/>
</dbReference>
<keyword evidence="1" id="KW-0808">Transferase</keyword>
<evidence type="ECO:0000256" key="1">
    <source>
        <dbReference type="ARBA" id="ARBA00022679"/>
    </source>
</evidence>
<dbReference type="OrthoDB" id="9778366at2"/>
<evidence type="ECO:0000259" key="6">
    <source>
        <dbReference type="Pfam" id="PF07730"/>
    </source>
</evidence>
<dbReference type="InterPro" id="IPR036890">
    <property type="entry name" value="HATPase_C_sf"/>
</dbReference>
<dbReference type="RefSeq" id="WP_130962363.1">
    <property type="nucleotide sequence ID" value="NZ_SIRT01000001.1"/>
</dbReference>
<feature type="coiled-coil region" evidence="4">
    <location>
        <begin position="738"/>
        <end position="765"/>
    </location>
</feature>
<evidence type="ECO:0000313" key="7">
    <source>
        <dbReference type="EMBL" id="TBN06373.1"/>
    </source>
</evidence>
<dbReference type="InterPro" id="IPR011110">
    <property type="entry name" value="Reg_prop"/>
</dbReference>
<evidence type="ECO:0000256" key="4">
    <source>
        <dbReference type="SAM" id="Coils"/>
    </source>
</evidence>
<evidence type="ECO:0000256" key="5">
    <source>
        <dbReference type="SAM" id="Phobius"/>
    </source>
</evidence>
<evidence type="ECO:0000256" key="3">
    <source>
        <dbReference type="ARBA" id="ARBA00023012"/>
    </source>
</evidence>
<dbReference type="Pfam" id="PF07494">
    <property type="entry name" value="Reg_prop"/>
    <property type="match status" value="2"/>
</dbReference>
<dbReference type="SUPFAM" id="SSF50998">
    <property type="entry name" value="Quinoprotein alcohol dehydrogenase-like"/>
    <property type="match status" value="1"/>
</dbReference>
<dbReference type="InterPro" id="IPR011047">
    <property type="entry name" value="Quinoprotein_ADH-like_sf"/>
</dbReference>